<gene>
    <name evidence="1" type="ORF">PCON_11426</name>
</gene>
<evidence type="ECO:0000313" key="2">
    <source>
        <dbReference type="Proteomes" id="UP000018144"/>
    </source>
</evidence>
<organism evidence="1 2">
    <name type="scientific">Pyronema omphalodes (strain CBS 100304)</name>
    <name type="common">Pyronema confluens</name>
    <dbReference type="NCBI Taxonomy" id="1076935"/>
    <lineage>
        <taxon>Eukaryota</taxon>
        <taxon>Fungi</taxon>
        <taxon>Dikarya</taxon>
        <taxon>Ascomycota</taxon>
        <taxon>Pezizomycotina</taxon>
        <taxon>Pezizomycetes</taxon>
        <taxon>Pezizales</taxon>
        <taxon>Pyronemataceae</taxon>
        <taxon>Pyronema</taxon>
    </lineage>
</organism>
<sequence length="221" mass="25401">MSAMLRLLSPSRSPSRLPADLTYDSYDLPPSSIIYHPNGCRTYLDTSNLSLRCLASLKAQEQKIVQYIFSQPVVLPFDLRTFFFSYRDPTPRALRSFSKTADRLFDSLRHMEAQMRTQGVKGFPDVVLGIVTPMRQGINILKKIYKERPKELRGNFDRIQEWISDLGAAEKAVGRVMVRAAKVLEESGEEEAVKVVREIRKLRLLKMAFALQIIFEDKEEK</sequence>
<dbReference type="EMBL" id="HF935650">
    <property type="protein sequence ID" value="CCX31782.1"/>
    <property type="molecule type" value="Genomic_DNA"/>
</dbReference>
<protein>
    <submittedName>
        <fullName evidence="1">Uncharacterized protein</fullName>
    </submittedName>
</protein>
<dbReference type="OrthoDB" id="10316216at2759"/>
<name>U4LJS0_PYROM</name>
<keyword evidence="2" id="KW-1185">Reference proteome</keyword>
<accession>U4LJS0</accession>
<reference evidence="1 2" key="1">
    <citation type="journal article" date="2013" name="PLoS Genet.">
        <title>The genome and development-dependent transcriptomes of Pyronema confluens: a window into fungal evolution.</title>
        <authorList>
            <person name="Traeger S."/>
            <person name="Altegoer F."/>
            <person name="Freitag M."/>
            <person name="Gabaldon T."/>
            <person name="Kempken F."/>
            <person name="Kumar A."/>
            <person name="Marcet-Houben M."/>
            <person name="Poggeler S."/>
            <person name="Stajich J.E."/>
            <person name="Nowrousian M."/>
        </authorList>
    </citation>
    <scope>NUCLEOTIDE SEQUENCE [LARGE SCALE GENOMIC DNA]</scope>
    <source>
        <strain evidence="2">CBS 100304</strain>
        <tissue evidence="1">Vegetative mycelium</tissue>
    </source>
</reference>
<dbReference type="Proteomes" id="UP000018144">
    <property type="component" value="Unassembled WGS sequence"/>
</dbReference>
<dbReference type="AlphaFoldDB" id="U4LJS0"/>
<evidence type="ECO:0000313" key="1">
    <source>
        <dbReference type="EMBL" id="CCX31782.1"/>
    </source>
</evidence>
<proteinExistence type="predicted"/>